<feature type="transmembrane region" description="Helical" evidence="1">
    <location>
        <begin position="502"/>
        <end position="521"/>
    </location>
</feature>
<feature type="transmembrane region" description="Helical" evidence="1">
    <location>
        <begin position="328"/>
        <end position="347"/>
    </location>
</feature>
<keyword evidence="1" id="KW-1133">Transmembrane helix</keyword>
<dbReference type="STRING" id="37625.SAMN05660420_01457"/>
<feature type="transmembrane region" description="Helical" evidence="1">
    <location>
        <begin position="302"/>
        <end position="322"/>
    </location>
</feature>
<dbReference type="OrthoDB" id="2968017at2"/>
<dbReference type="SUPFAM" id="SSF102405">
    <property type="entry name" value="MCP/YpsA-like"/>
    <property type="match status" value="1"/>
</dbReference>
<sequence>MHQEAKPKPVFSILVAGHREDRLNRMNSQEAIFASLKKSLLELKELAKVQLDNAAQLYKQIPSKNCEYRLLTGCAPGVDTKAAQLATEIGYELHLLTPGQDKVTNEAQKNAQRKVTLGAPITQSTELPVEAFAIRDEIALAYSDVLTVVWDGKSPQGIAGGTVRLIRESLLQRKPVIWIGTGGNIKYSQPQQLTESELSILRADGWSPTLLKKHFNGDNTEVMGQLECLLNPAKSANGVEICDQINRLTGVKPCGDPCYGVSAKELKHEDHPIAEPDGIKNAFSIFDTQANAYAKKHRSSVWALYLLATFAVFFAACGALTFTPKSLWPYSELTVLSVVIAIYLIAVKKKWHGLFLSHRYLAEQLRYLRFSYPLLAIPSVFLKSIWKIPEKPLSATSTGKTNPLRISGAEIWLLNRTLISTGLPTAKTANTQNYNLQKCNTSSLAQNYLKKITEGQHDYHVKANHKRHSEHRKLHRFSAGLFIATFIMVVMEIFHIGPHSMLSLGTIVCPALGAAIHGILTQNEIARISAMSNLTAEQLKSYIAAFEKINSKETDMTWNNFLTLRCLTNDAAELMSGQNSQWQALLIHQKESLPA</sequence>
<reference evidence="2 3" key="1">
    <citation type="submission" date="2016-10" db="EMBL/GenBank/DDBJ databases">
        <authorList>
            <person name="de Groot N.N."/>
        </authorList>
    </citation>
    <scope>NUCLEOTIDE SEQUENCE [LARGE SCALE GENOMIC DNA]</scope>
    <source>
        <strain evidence="2 3">DSM 7343</strain>
    </source>
</reference>
<accession>A0A1H3Z0B0</accession>
<keyword evidence="1" id="KW-0472">Membrane</keyword>
<evidence type="ECO:0000313" key="2">
    <source>
        <dbReference type="EMBL" id="SEA16848.1"/>
    </source>
</evidence>
<gene>
    <name evidence="2" type="ORF">SAMN05660420_01457</name>
</gene>
<organism evidence="2 3">
    <name type="scientific">Desulfuromusa kysingii</name>
    <dbReference type="NCBI Taxonomy" id="37625"/>
    <lineage>
        <taxon>Bacteria</taxon>
        <taxon>Pseudomonadati</taxon>
        <taxon>Thermodesulfobacteriota</taxon>
        <taxon>Desulfuromonadia</taxon>
        <taxon>Desulfuromonadales</taxon>
        <taxon>Geopsychrobacteraceae</taxon>
        <taxon>Desulfuromusa</taxon>
    </lineage>
</organism>
<evidence type="ECO:0008006" key="4">
    <source>
        <dbReference type="Google" id="ProtNLM"/>
    </source>
</evidence>
<evidence type="ECO:0000256" key="1">
    <source>
        <dbReference type="SAM" id="Phobius"/>
    </source>
</evidence>
<evidence type="ECO:0000313" key="3">
    <source>
        <dbReference type="Proteomes" id="UP000199409"/>
    </source>
</evidence>
<keyword evidence="3" id="KW-1185">Reference proteome</keyword>
<dbReference type="AlphaFoldDB" id="A0A1H3Z0B0"/>
<proteinExistence type="predicted"/>
<name>A0A1H3Z0B0_9BACT</name>
<keyword evidence="1" id="KW-0812">Transmembrane</keyword>
<dbReference type="Gene3D" id="3.40.50.450">
    <property type="match status" value="1"/>
</dbReference>
<dbReference type="EMBL" id="FNQN01000003">
    <property type="protein sequence ID" value="SEA16848.1"/>
    <property type="molecule type" value="Genomic_DNA"/>
</dbReference>
<dbReference type="RefSeq" id="WP_092346205.1">
    <property type="nucleotide sequence ID" value="NZ_FNQN01000003.1"/>
</dbReference>
<feature type="transmembrane region" description="Helical" evidence="1">
    <location>
        <begin position="477"/>
        <end position="496"/>
    </location>
</feature>
<protein>
    <recommendedName>
        <fullName evidence="4">SMODS and SLOG-associating 2TM effector domain-containing protein</fullName>
    </recommendedName>
</protein>
<dbReference type="Proteomes" id="UP000199409">
    <property type="component" value="Unassembled WGS sequence"/>
</dbReference>